<name>A0AAU9XFD5_9CNID</name>
<keyword evidence="8" id="KW-1185">Reference proteome</keyword>
<dbReference type="GO" id="GO:0005096">
    <property type="term" value="F:GTPase activator activity"/>
    <property type="evidence" value="ECO:0007669"/>
    <property type="project" value="UniProtKB-KW"/>
</dbReference>
<evidence type="ECO:0000256" key="5">
    <source>
        <dbReference type="ARBA" id="ARBA00022840"/>
    </source>
</evidence>
<accession>A0AAU9XFD5</accession>
<dbReference type="InterPro" id="IPR007111">
    <property type="entry name" value="NACHT_NTPase"/>
</dbReference>
<dbReference type="CDD" id="cd00116">
    <property type="entry name" value="LRR_RI"/>
    <property type="match status" value="2"/>
</dbReference>
<dbReference type="Pfam" id="PF18738">
    <property type="entry name" value="HEPN_DZIP3"/>
    <property type="match status" value="1"/>
</dbReference>
<keyword evidence="3" id="KW-0677">Repeat</keyword>
<dbReference type="GO" id="GO:0006913">
    <property type="term" value="P:nucleocytoplasmic transport"/>
    <property type="evidence" value="ECO:0007669"/>
    <property type="project" value="TreeGrafter"/>
</dbReference>
<comment type="caution">
    <text evidence="7">The sequence shown here is derived from an EMBL/GenBank/DDBJ whole genome shotgun (WGS) entry which is preliminary data.</text>
</comment>
<dbReference type="Gene3D" id="3.80.10.10">
    <property type="entry name" value="Ribonuclease Inhibitor"/>
    <property type="match status" value="6"/>
</dbReference>
<evidence type="ECO:0000256" key="3">
    <source>
        <dbReference type="ARBA" id="ARBA00022737"/>
    </source>
</evidence>
<dbReference type="InterPro" id="IPR041249">
    <property type="entry name" value="HEPN_DZIP3"/>
</dbReference>
<keyword evidence="4" id="KW-0547">Nucleotide-binding</keyword>
<evidence type="ECO:0000256" key="2">
    <source>
        <dbReference type="ARBA" id="ARBA00022614"/>
    </source>
</evidence>
<proteinExistence type="predicted"/>
<dbReference type="Pfam" id="PF13516">
    <property type="entry name" value="LRR_6"/>
    <property type="match status" value="20"/>
</dbReference>
<dbReference type="GO" id="GO:0005829">
    <property type="term" value="C:cytosol"/>
    <property type="evidence" value="ECO:0007669"/>
    <property type="project" value="TreeGrafter"/>
</dbReference>
<dbReference type="SUPFAM" id="SSF52540">
    <property type="entry name" value="P-loop containing nucleoside triphosphate hydrolases"/>
    <property type="match status" value="1"/>
</dbReference>
<dbReference type="InterPro" id="IPR001611">
    <property type="entry name" value="Leu-rich_rpt"/>
</dbReference>
<dbReference type="PANTHER" id="PTHR24113">
    <property type="entry name" value="RAN GTPASE-ACTIVATING PROTEIN 1"/>
    <property type="match status" value="1"/>
</dbReference>
<dbReference type="SUPFAM" id="SSF52047">
    <property type="entry name" value="RNI-like"/>
    <property type="match status" value="3"/>
</dbReference>
<dbReference type="InterPro" id="IPR027417">
    <property type="entry name" value="P-loop_NTPase"/>
</dbReference>
<keyword evidence="1" id="KW-0343">GTPase activation</keyword>
<dbReference type="Gene3D" id="3.40.50.300">
    <property type="entry name" value="P-loop containing nucleotide triphosphate hydrolases"/>
    <property type="match status" value="1"/>
</dbReference>
<dbReference type="GO" id="GO:0005634">
    <property type="term" value="C:nucleus"/>
    <property type="evidence" value="ECO:0007669"/>
    <property type="project" value="TreeGrafter"/>
</dbReference>
<dbReference type="GO" id="GO:0048471">
    <property type="term" value="C:perinuclear region of cytoplasm"/>
    <property type="evidence" value="ECO:0007669"/>
    <property type="project" value="TreeGrafter"/>
</dbReference>
<keyword evidence="5" id="KW-0067">ATP-binding</keyword>
<dbReference type="Pfam" id="PF05729">
    <property type="entry name" value="NACHT"/>
    <property type="match status" value="1"/>
</dbReference>
<sequence>MASAATPASPSTKETTNYARLCRLLVDVGSQALRDTFDAIHPPVGLHTVLGRHPEHATLKSLKNKRILNPTQWGKLYPTIPSSVSSAGFDITLLMVLLRNICKLAPPSTGWDSLPPPADVSKQANIARLKYYRNTVYGHASQASVDDAAFNNYWQDISNAIVGLVGAGYGAAISKLKNGCMDPDTEEHFRQLLKQWKEDEDNIKEKLQDIEVNASAPLIILKCSSSGDYLDPIKIDVRNVSHRLDDLVAQQRATEQQECLIKLTTNSFSDRFDPTGIIDNIRQLYKNREGWLAPFPWCEDFHFSFDDIYTRLKVIYREKTRGTATDRVVTMSEIFNQHEECEEPRVVLIEGKPGMGKTTYCKKVVFDWATGKHATGNCFTNFVIVLLIKCRDVQSGLWEAIEDQILPREVGEDERERFFDFIRHNQSNVLLILDGLDEVSEEKLAMFSEVIEGRVLPNCRVVATARHEAGVKVRKYCDTLLEVEGFTEKDVHSFIRKYFKDKPNLAQQLTKHIFADYNLYEISTNPLNTALLCLVYEDLNGVFPKSRTKLYMEIVECVLRRYRTKQQLPENGEDLVDLYESQLKHLGSIALKGLLEDNLDFDEKELGKHKASNLPGFGFLSVQPGGSKLRPTRRYGFLHKTFQEFFAAFYLSRQLIRKEISTNSIAADEKYRYQLKEVLLYTFGMLAALCEKTAVNLLKSITTKKIDFTLILECVDECKKENKSVTEKLASAVGASLKIKFLIFSEKELDETFVLFLNNVLKTNTTVTTYKVCNSLIDVAAALAESLKYNKSLTTLNLSFNEIGDNGAAALGECLKYNKSLTTLNLDNNKIGDDGAAALGECLKYNKSLTTLNLNHNEIGDCGAAALGECLKYNKSLTTLNLSFNEIGDDGAAALGDCLKYNKSLTSLDLDNNKIGGDGAAALGECLKYNKSLTTLNLGSNEIGNDGAAALGKCLKCNKSLTTLHLGSNEIGDDGAAALGECLKYKKSPTTLNLGFNEIGDDGAAALGECLKYNKSLTTLNLGFNEIGDDGAAALGECLKYNKSLTTLNLDNNKIGDDGAAALGECLKYNKSLTTLNLNHNEIGDCGAAALGECLKYNKSLTTLNLSFNEIGDDGAAALGDCLKYNKSLTSLDLDNNKIGGDGAAALGECLKYNKSLTTLNLGSNEIGNDGAAALGKCLKCNKSLTTLHLGSNEIGDDGAAALGECLKYKKSPTTLNLGFNEIGDDGAAALGECLKYNKSLTTLNLGFNEIGDDGAAALGECLKYNKSLTTLYLNRTIIGDDGAAALGECLKYNKSLTTLNLNRTKIGGDGAAALGECLKYNKSLTMLNFNYNEIGDDGAAALVVAQECHPHLAILGLSRKHVYLAL</sequence>
<gene>
    <name evidence="7" type="ORF">PMEA_00022709</name>
</gene>
<dbReference type="SMART" id="SM00368">
    <property type="entry name" value="LRR_RI"/>
    <property type="match status" value="20"/>
</dbReference>
<dbReference type="PANTHER" id="PTHR24113:SF12">
    <property type="entry name" value="RAN GTPASE-ACTIVATING PROTEIN 1"/>
    <property type="match status" value="1"/>
</dbReference>
<keyword evidence="2" id="KW-0433">Leucine-rich repeat</keyword>
<evidence type="ECO:0000256" key="4">
    <source>
        <dbReference type="ARBA" id="ARBA00022741"/>
    </source>
</evidence>
<dbReference type="EMBL" id="CALNXJ010000041">
    <property type="protein sequence ID" value="CAH3145969.1"/>
    <property type="molecule type" value="Genomic_DNA"/>
</dbReference>
<dbReference type="Proteomes" id="UP001159428">
    <property type="component" value="Unassembled WGS sequence"/>
</dbReference>
<evidence type="ECO:0000313" key="8">
    <source>
        <dbReference type="Proteomes" id="UP001159428"/>
    </source>
</evidence>
<dbReference type="GO" id="GO:0031267">
    <property type="term" value="F:small GTPase binding"/>
    <property type="evidence" value="ECO:0007669"/>
    <property type="project" value="TreeGrafter"/>
</dbReference>
<evidence type="ECO:0000259" key="6">
    <source>
        <dbReference type="PROSITE" id="PS50837"/>
    </source>
</evidence>
<feature type="domain" description="NACHT" evidence="6">
    <location>
        <begin position="345"/>
        <end position="466"/>
    </location>
</feature>
<evidence type="ECO:0000256" key="1">
    <source>
        <dbReference type="ARBA" id="ARBA00022468"/>
    </source>
</evidence>
<evidence type="ECO:0000313" key="7">
    <source>
        <dbReference type="EMBL" id="CAH3145969.1"/>
    </source>
</evidence>
<dbReference type="InterPro" id="IPR027038">
    <property type="entry name" value="RanGap"/>
</dbReference>
<dbReference type="PROSITE" id="PS50837">
    <property type="entry name" value="NACHT"/>
    <property type="match status" value="1"/>
</dbReference>
<protein>
    <recommendedName>
        <fullName evidence="6">NACHT domain-containing protein</fullName>
    </recommendedName>
</protein>
<reference evidence="7 8" key="1">
    <citation type="submission" date="2022-05" db="EMBL/GenBank/DDBJ databases">
        <authorList>
            <consortium name="Genoscope - CEA"/>
            <person name="William W."/>
        </authorList>
    </citation>
    <scope>NUCLEOTIDE SEQUENCE [LARGE SCALE GENOMIC DNA]</scope>
</reference>
<dbReference type="InterPro" id="IPR032675">
    <property type="entry name" value="LRR_dom_sf"/>
</dbReference>
<dbReference type="GO" id="GO:0005524">
    <property type="term" value="F:ATP binding"/>
    <property type="evidence" value="ECO:0007669"/>
    <property type="project" value="UniProtKB-KW"/>
</dbReference>
<organism evidence="7 8">
    <name type="scientific">Pocillopora meandrina</name>
    <dbReference type="NCBI Taxonomy" id="46732"/>
    <lineage>
        <taxon>Eukaryota</taxon>
        <taxon>Metazoa</taxon>
        <taxon>Cnidaria</taxon>
        <taxon>Anthozoa</taxon>
        <taxon>Hexacorallia</taxon>
        <taxon>Scleractinia</taxon>
        <taxon>Astrocoeniina</taxon>
        <taxon>Pocilloporidae</taxon>
        <taxon>Pocillopora</taxon>
    </lineage>
</organism>